<keyword evidence="2" id="KW-1185">Reference proteome</keyword>
<organism evidence="1 2">
    <name type="scientific">Salix purpurea</name>
    <name type="common">Purple osier willow</name>
    <dbReference type="NCBI Taxonomy" id="77065"/>
    <lineage>
        <taxon>Eukaryota</taxon>
        <taxon>Viridiplantae</taxon>
        <taxon>Streptophyta</taxon>
        <taxon>Embryophyta</taxon>
        <taxon>Tracheophyta</taxon>
        <taxon>Spermatophyta</taxon>
        <taxon>Magnoliopsida</taxon>
        <taxon>eudicotyledons</taxon>
        <taxon>Gunneridae</taxon>
        <taxon>Pentapetalae</taxon>
        <taxon>rosids</taxon>
        <taxon>fabids</taxon>
        <taxon>Malpighiales</taxon>
        <taxon>Salicaceae</taxon>
        <taxon>Saliceae</taxon>
        <taxon>Salix</taxon>
    </lineage>
</organism>
<dbReference type="Proteomes" id="UP001151532">
    <property type="component" value="Chromosome 3"/>
</dbReference>
<reference evidence="1" key="1">
    <citation type="submission" date="2022-11" db="EMBL/GenBank/DDBJ databases">
        <authorList>
            <person name="Hyden B.L."/>
            <person name="Feng K."/>
            <person name="Yates T."/>
            <person name="Jawdy S."/>
            <person name="Smart L.B."/>
            <person name="Muchero W."/>
        </authorList>
    </citation>
    <scope>NUCLEOTIDE SEQUENCE</scope>
    <source>
        <tissue evidence="1">Shoot tip</tissue>
    </source>
</reference>
<evidence type="ECO:0000313" key="2">
    <source>
        <dbReference type="Proteomes" id="UP001151532"/>
    </source>
</evidence>
<protein>
    <submittedName>
        <fullName evidence="1">Uncharacterized protein</fullName>
    </submittedName>
</protein>
<dbReference type="AlphaFoldDB" id="A0A9Q0T9R6"/>
<gene>
    <name evidence="1" type="ORF">OIU79_010418</name>
</gene>
<dbReference type="EMBL" id="JAPFFK010000016">
    <property type="protein sequence ID" value="KAJ6705735.1"/>
    <property type="molecule type" value="Genomic_DNA"/>
</dbReference>
<reference evidence="1" key="2">
    <citation type="journal article" date="2023" name="Int. J. Mol. Sci.">
        <title>De Novo Assembly and Annotation of 11 Diverse Shrub Willow (Salix) Genomes Reveals Novel Gene Organization in Sex-Linked Regions.</title>
        <authorList>
            <person name="Hyden B."/>
            <person name="Feng K."/>
            <person name="Yates T.B."/>
            <person name="Jawdy S."/>
            <person name="Cereghino C."/>
            <person name="Smart L.B."/>
            <person name="Muchero W."/>
        </authorList>
    </citation>
    <scope>NUCLEOTIDE SEQUENCE</scope>
    <source>
        <tissue evidence="1">Shoot tip</tissue>
    </source>
</reference>
<comment type="caution">
    <text evidence="1">The sequence shown here is derived from an EMBL/GenBank/DDBJ whole genome shotgun (WGS) entry which is preliminary data.</text>
</comment>
<proteinExistence type="predicted"/>
<accession>A0A9Q0T9R6</accession>
<name>A0A9Q0T9R6_SALPP</name>
<evidence type="ECO:0000313" key="1">
    <source>
        <dbReference type="EMBL" id="KAJ6705735.1"/>
    </source>
</evidence>
<sequence>MLESGTSELKTLTPGILARKHMSELSIQRKLTKPSCLFQTMPSFVVHLPNCRSHKIFLSLYQ</sequence>